<dbReference type="Gene3D" id="1.20.1060.20">
    <property type="match status" value="1"/>
</dbReference>
<dbReference type="GO" id="GO:0007062">
    <property type="term" value="P:sister chromatid cohesion"/>
    <property type="evidence" value="ECO:0007669"/>
    <property type="project" value="TreeGrafter"/>
</dbReference>
<keyword evidence="5 7" id="KW-0539">Nucleus</keyword>
<organism evidence="10">
    <name type="scientific">Cyprideis torosa</name>
    <dbReference type="NCBI Taxonomy" id="163714"/>
    <lineage>
        <taxon>Eukaryota</taxon>
        <taxon>Metazoa</taxon>
        <taxon>Ecdysozoa</taxon>
        <taxon>Arthropoda</taxon>
        <taxon>Crustacea</taxon>
        <taxon>Oligostraca</taxon>
        <taxon>Ostracoda</taxon>
        <taxon>Podocopa</taxon>
        <taxon>Podocopida</taxon>
        <taxon>Cytherocopina</taxon>
        <taxon>Cytheroidea</taxon>
        <taxon>Cytherideidae</taxon>
        <taxon>Cyprideis</taxon>
    </lineage>
</organism>
<dbReference type="InterPro" id="IPR027417">
    <property type="entry name" value="P-loop_NTPase"/>
</dbReference>
<feature type="coiled-coil region" evidence="8">
    <location>
        <begin position="575"/>
        <end position="650"/>
    </location>
</feature>
<feature type="compositionally biased region" description="Basic and acidic residues" evidence="9">
    <location>
        <begin position="194"/>
        <end position="241"/>
    </location>
</feature>
<feature type="region of interest" description="Disordered" evidence="9">
    <location>
        <begin position="295"/>
        <end position="329"/>
    </location>
</feature>
<dbReference type="GO" id="GO:0016887">
    <property type="term" value="F:ATP hydrolysis activity"/>
    <property type="evidence" value="ECO:0007669"/>
    <property type="project" value="InterPro"/>
</dbReference>
<dbReference type="SMART" id="SM00968">
    <property type="entry name" value="SMC_hinge"/>
    <property type="match status" value="1"/>
</dbReference>
<feature type="region of interest" description="Disordered" evidence="9">
    <location>
        <begin position="194"/>
        <end position="268"/>
    </location>
</feature>
<evidence type="ECO:0000256" key="5">
    <source>
        <dbReference type="ARBA" id="ARBA00023242"/>
    </source>
</evidence>
<comment type="subcellular location">
    <subcellularLocation>
        <location evidence="1 7">Nucleus</location>
    </subcellularLocation>
</comment>
<feature type="compositionally biased region" description="Basic and acidic residues" evidence="9">
    <location>
        <begin position="295"/>
        <end position="311"/>
    </location>
</feature>
<evidence type="ECO:0000256" key="6">
    <source>
        <dbReference type="ARBA" id="ARBA00023306"/>
    </source>
</evidence>
<keyword evidence="4 8" id="KW-0175">Coiled coil</keyword>
<feature type="coiled-coil region" evidence="8">
    <location>
        <begin position="935"/>
        <end position="998"/>
    </location>
</feature>
<reference evidence="10" key="1">
    <citation type="submission" date="2020-11" db="EMBL/GenBank/DDBJ databases">
        <authorList>
            <person name="Tran Van P."/>
        </authorList>
    </citation>
    <scope>NUCLEOTIDE SEQUENCE</scope>
</reference>
<keyword evidence="3" id="KW-0498">Mitosis</keyword>
<keyword evidence="2" id="KW-0132">Cell division</keyword>
<feature type="compositionally biased region" description="Basic and acidic residues" evidence="9">
    <location>
        <begin position="356"/>
        <end position="394"/>
    </location>
</feature>
<protein>
    <recommendedName>
        <fullName evidence="7">Structural maintenance of chromosomes protein</fullName>
    </recommendedName>
</protein>
<dbReference type="SUPFAM" id="SSF52540">
    <property type="entry name" value="P-loop containing nucleoside triphosphate hydrolases"/>
    <property type="match status" value="2"/>
</dbReference>
<evidence type="ECO:0000313" key="10">
    <source>
        <dbReference type="EMBL" id="CAD7226756.1"/>
    </source>
</evidence>
<evidence type="ECO:0000256" key="1">
    <source>
        <dbReference type="ARBA" id="ARBA00004123"/>
    </source>
</evidence>
<dbReference type="EMBL" id="OB660923">
    <property type="protein sequence ID" value="CAD7226756.1"/>
    <property type="molecule type" value="Genomic_DNA"/>
</dbReference>
<feature type="compositionally biased region" description="Polar residues" evidence="9">
    <location>
        <begin position="312"/>
        <end position="329"/>
    </location>
</feature>
<dbReference type="SUPFAM" id="SSF75553">
    <property type="entry name" value="Smc hinge domain"/>
    <property type="match status" value="1"/>
</dbReference>
<feature type="coiled-coil region" evidence="8">
    <location>
        <begin position="772"/>
        <end position="841"/>
    </location>
</feature>
<feature type="region of interest" description="Disordered" evidence="9">
    <location>
        <begin position="891"/>
        <end position="914"/>
    </location>
</feature>
<dbReference type="InterPro" id="IPR003395">
    <property type="entry name" value="RecF/RecN/SMC_N"/>
</dbReference>
<evidence type="ECO:0000256" key="8">
    <source>
        <dbReference type="SAM" id="Coils"/>
    </source>
</evidence>
<evidence type="ECO:0000256" key="7">
    <source>
        <dbReference type="PIRNR" id="PIRNR005719"/>
    </source>
</evidence>
<feature type="region of interest" description="Disordered" evidence="9">
    <location>
        <begin position="344"/>
        <end position="394"/>
    </location>
</feature>
<accession>A0A7R8ZNR6</accession>
<keyword evidence="6" id="KW-0131">Cell cycle</keyword>
<dbReference type="InterPro" id="IPR036277">
    <property type="entry name" value="SMC_hinge_sf"/>
</dbReference>
<dbReference type="GO" id="GO:0005524">
    <property type="term" value="F:ATP binding"/>
    <property type="evidence" value="ECO:0007669"/>
    <property type="project" value="InterPro"/>
</dbReference>
<dbReference type="GO" id="GO:0003677">
    <property type="term" value="F:DNA binding"/>
    <property type="evidence" value="ECO:0007669"/>
    <property type="project" value="TreeGrafter"/>
</dbReference>
<dbReference type="GO" id="GO:0051301">
    <property type="term" value="P:cell division"/>
    <property type="evidence" value="ECO:0007669"/>
    <property type="project" value="UniProtKB-KW"/>
</dbReference>
<dbReference type="Pfam" id="PF02463">
    <property type="entry name" value="SMC_N"/>
    <property type="match status" value="1"/>
</dbReference>
<dbReference type="PIRSF" id="PIRSF005719">
    <property type="entry name" value="SMC"/>
    <property type="match status" value="1"/>
</dbReference>
<comment type="similarity">
    <text evidence="7">Belongs to the SMC family.</text>
</comment>
<dbReference type="GO" id="GO:0005634">
    <property type="term" value="C:nucleus"/>
    <property type="evidence" value="ECO:0007669"/>
    <property type="project" value="UniProtKB-SubCell"/>
</dbReference>
<dbReference type="OrthoDB" id="413649at2759"/>
<evidence type="ECO:0000256" key="9">
    <source>
        <dbReference type="SAM" id="MobiDB-lite"/>
    </source>
</evidence>
<evidence type="ECO:0000256" key="2">
    <source>
        <dbReference type="ARBA" id="ARBA00022618"/>
    </source>
</evidence>
<evidence type="ECO:0000256" key="3">
    <source>
        <dbReference type="ARBA" id="ARBA00022776"/>
    </source>
</evidence>
<dbReference type="PANTHER" id="PTHR18937:SF12">
    <property type="entry name" value="STRUCTURAL MAINTENANCE OF CHROMOSOMES PROTEIN"/>
    <property type="match status" value="1"/>
</dbReference>
<gene>
    <name evidence="10" type="ORF">CTOB1V02_LOCUS4671</name>
</gene>
<dbReference type="Gene3D" id="3.40.50.300">
    <property type="entry name" value="P-loop containing nucleotide triphosphate hydrolases"/>
    <property type="match status" value="2"/>
</dbReference>
<dbReference type="InterPro" id="IPR024704">
    <property type="entry name" value="SMC"/>
</dbReference>
<dbReference type="InterPro" id="IPR010935">
    <property type="entry name" value="SMC_hinge"/>
</dbReference>
<dbReference type="GO" id="GO:0008278">
    <property type="term" value="C:cohesin complex"/>
    <property type="evidence" value="ECO:0007669"/>
    <property type="project" value="TreeGrafter"/>
</dbReference>
<dbReference type="PANTHER" id="PTHR18937">
    <property type="entry name" value="STRUCTURAL MAINTENANCE OF CHROMOSOMES SMC FAMILY MEMBER"/>
    <property type="match status" value="1"/>
</dbReference>
<sequence>MPTTLKYIELEDFKSYRGQHRIGPLRRFTAVIGPNGSDERKFSRSVHGSSSEYKIDGETVTSAAYMRELEALGINVKAKNFLVFQGAVESIAMKNPKERTQLFEEMSGSGLLKDEYDRLKAEVSRAETETQLMFQRKKGFQQEKKEALHEKDEAEKFQRLSNELEEKRVQHELFILFHNEEAITQLERDLEKKQRELNKGERKKSDVEEKVKEKRKEHGKKTKELASVEQDIREAESEVSKKRPQYIKSKERVAHDQKKLDSSKKSLTQATTAHEALMADIADLERQLQEVEAAHAEFRAEFERQSQDQGRDPQQAQAEIMKQSTTDSITAKVRLYHQLKEQADKESARYMQELDSINREQKNDQDQLDNETRRKADSDNKFRNKTHELEEAEKRVRKLEEHIVTYQENLEEQNRMRSELQAEVGTSRGRVDELQAKLEDVSKRLGDARVDKREEERRKKKEEVVVNLRRLYPGVYDRVVHLCSTNHSRYNIAVTKVFARNMDAIVVDTQQTAKQCVQYLKEQSLDVETFLPLDFILVEPLKERLRSRAVALDGTFYQRSGIISGGAADLAKKAKRWDDKELENLKREKDRLFEEVKQAQKKSRKESELNLLESQIKGLEQRMKISRQERETTNQQIKKLKKELTDLENSMKTFVPRIQEIESRMEQRGVQIQQKKIDMNQVEDRVFQEFCVQVGVSDIREYEDRELRSQEERLKRDNDYENQKNRLQNQLEYEKSRNLSGEVSIRRCNKVVSILVLGFWFHRFDSGTADNVSRWERAVQDAEDELERAKQAEAKQMAEIDKEMRRLDKLKNEKNAKKAEFDAIEEELNKLRKEQNSAVKECQVAAKHVGQIEAKVEAKKQERQSQLRSCKVRCGIGVIMSDIKIPLLEGTLDDIEGPDSSQSQSSQRESQTPNIVVDYSLLPEDLKDDLDDDRLGKAEEKLRKEIRDLENILQKIQAPNRMAISKLADAKHKLQSTNEELETRIRRTKQIKADFERVKRERCNKFNDCFDHVSNEIDTRLARNDAAQAFLGPENPEEPYLDGINYNCVAPGKRFQPMSNLSGGEKTVAALALLFSIHSHKPAPFFVLDEIDAALDNTNIGKVASYIRSKMDELQCIVISLKEEFYTHSDSLIGICPDVGDCTISRVLTKSLEDYEDVLPQVQQNLEDMAA</sequence>
<name>A0A7R8ZNR6_9CRUS</name>
<proteinExistence type="inferred from homology"/>
<dbReference type="AlphaFoldDB" id="A0A7R8ZNR6"/>
<feature type="compositionally biased region" description="Low complexity" evidence="9">
    <location>
        <begin position="900"/>
        <end position="911"/>
    </location>
</feature>
<evidence type="ECO:0000256" key="4">
    <source>
        <dbReference type="ARBA" id="ARBA00023054"/>
    </source>
</evidence>
<feature type="compositionally biased region" description="Basic and acidic residues" evidence="9">
    <location>
        <begin position="248"/>
        <end position="264"/>
    </location>
</feature>
<dbReference type="Pfam" id="PF06470">
    <property type="entry name" value="SMC_hinge"/>
    <property type="match status" value="1"/>
</dbReference>